<dbReference type="RefSeq" id="WP_027291208.1">
    <property type="nucleotide sequence ID" value="NZ_UGVL01000001.1"/>
</dbReference>
<dbReference type="Proteomes" id="UP000255233">
    <property type="component" value="Unassembled WGS sequence"/>
</dbReference>
<organism evidence="2 3">
    <name type="scientific">Rikenella microfusus</name>
    <dbReference type="NCBI Taxonomy" id="28139"/>
    <lineage>
        <taxon>Bacteria</taxon>
        <taxon>Pseudomonadati</taxon>
        <taxon>Bacteroidota</taxon>
        <taxon>Bacteroidia</taxon>
        <taxon>Bacteroidales</taxon>
        <taxon>Rikenellaceae</taxon>
        <taxon>Rikenella</taxon>
    </lineage>
</organism>
<evidence type="ECO:0000313" key="2">
    <source>
        <dbReference type="EMBL" id="SUE35033.1"/>
    </source>
</evidence>
<evidence type="ECO:0008006" key="4">
    <source>
        <dbReference type="Google" id="ProtNLM"/>
    </source>
</evidence>
<dbReference type="STRING" id="880526.GCA_000427365_01545"/>
<dbReference type="PROSITE" id="PS51257">
    <property type="entry name" value="PROKAR_LIPOPROTEIN"/>
    <property type="match status" value="1"/>
</dbReference>
<dbReference type="EMBL" id="UGVL01000001">
    <property type="protein sequence ID" value="SUE35033.1"/>
    <property type="molecule type" value="Genomic_DNA"/>
</dbReference>
<keyword evidence="1" id="KW-0732">Signal</keyword>
<feature type="chain" id="PRO_5016946283" description="Lipoprotein" evidence="1">
    <location>
        <begin position="22"/>
        <end position="188"/>
    </location>
</feature>
<dbReference type="AlphaFoldDB" id="A0A379MU40"/>
<evidence type="ECO:0000313" key="3">
    <source>
        <dbReference type="Proteomes" id="UP000255233"/>
    </source>
</evidence>
<accession>A0A379MU40</accession>
<protein>
    <recommendedName>
        <fullName evidence="4">Lipoprotein</fullName>
    </recommendedName>
</protein>
<sequence length="188" mass="20137">MKFLRSAVVSLLALGCVSLVSCSKEDGKGSGEPGGSFTVDGKAYKVAKAYMTYYGEKGAAENRWGHVDLWFDFDESGNQESGVELDFAVPEGAAKLTAGTYPYDMDGDTPAPCYIDGDVWDDDLDLSGTIAKGRVIVSVSGDTYTIRLENCIIESDYSSAQIGTISGSYTGPLLYEDKTGTVWSAKIR</sequence>
<reference evidence="2 3" key="1">
    <citation type="submission" date="2018-06" db="EMBL/GenBank/DDBJ databases">
        <authorList>
            <consortium name="Pathogen Informatics"/>
            <person name="Doyle S."/>
        </authorList>
    </citation>
    <scope>NUCLEOTIDE SEQUENCE [LARGE SCALE GENOMIC DNA]</scope>
    <source>
        <strain evidence="2 3">NCTC11190</strain>
    </source>
</reference>
<name>A0A379MU40_9BACT</name>
<feature type="signal peptide" evidence="1">
    <location>
        <begin position="1"/>
        <end position="21"/>
    </location>
</feature>
<evidence type="ECO:0000256" key="1">
    <source>
        <dbReference type="SAM" id="SignalP"/>
    </source>
</evidence>
<gene>
    <name evidence="2" type="ORF">NCTC11190_02275</name>
</gene>
<proteinExistence type="predicted"/>
<keyword evidence="3" id="KW-1185">Reference proteome</keyword>